<dbReference type="Pfam" id="PF00535">
    <property type="entry name" value="Glycos_transf_2"/>
    <property type="match status" value="1"/>
</dbReference>
<dbReference type="Gene3D" id="3.90.550.10">
    <property type="entry name" value="Spore Coat Polysaccharide Biosynthesis Protein SpsA, Chain A"/>
    <property type="match status" value="1"/>
</dbReference>
<name>A0A556QPX3_9BACT</name>
<protein>
    <submittedName>
        <fullName evidence="6">Glycosyltransferase</fullName>
    </submittedName>
</protein>
<dbReference type="CDD" id="cd04647">
    <property type="entry name" value="LbH_MAT_like"/>
    <property type="match status" value="1"/>
</dbReference>
<feature type="domain" description="Glycosyltransferase 2-like" evidence="5">
    <location>
        <begin position="6"/>
        <end position="133"/>
    </location>
</feature>
<evidence type="ECO:0000313" key="7">
    <source>
        <dbReference type="Proteomes" id="UP000315648"/>
    </source>
</evidence>
<dbReference type="SUPFAM" id="SSF51161">
    <property type="entry name" value="Trimeric LpxA-like enzymes"/>
    <property type="match status" value="1"/>
</dbReference>
<dbReference type="GO" id="GO:0008374">
    <property type="term" value="F:O-acyltransferase activity"/>
    <property type="evidence" value="ECO:0007669"/>
    <property type="project" value="TreeGrafter"/>
</dbReference>
<organism evidence="6 7">
    <name type="scientific">Rariglobus hedericola</name>
    <dbReference type="NCBI Taxonomy" id="2597822"/>
    <lineage>
        <taxon>Bacteria</taxon>
        <taxon>Pseudomonadati</taxon>
        <taxon>Verrucomicrobiota</taxon>
        <taxon>Opitutia</taxon>
        <taxon>Opitutales</taxon>
        <taxon>Opitutaceae</taxon>
        <taxon>Rariglobus</taxon>
    </lineage>
</organism>
<keyword evidence="7" id="KW-1185">Reference proteome</keyword>
<dbReference type="InterPro" id="IPR001173">
    <property type="entry name" value="Glyco_trans_2-like"/>
</dbReference>
<evidence type="ECO:0000256" key="3">
    <source>
        <dbReference type="ARBA" id="ARBA00022737"/>
    </source>
</evidence>
<dbReference type="InterPro" id="IPR018357">
    <property type="entry name" value="Hexapep_transf_CS"/>
</dbReference>
<reference evidence="6 7" key="1">
    <citation type="submission" date="2019-07" db="EMBL/GenBank/DDBJ databases">
        <title>Description of 53C-WASEF.</title>
        <authorList>
            <person name="Pitt A."/>
            <person name="Hahn M.W."/>
        </authorList>
    </citation>
    <scope>NUCLEOTIDE SEQUENCE [LARGE SCALE GENOMIC DNA]</scope>
    <source>
        <strain evidence="6 7">53C-WASEF</strain>
    </source>
</reference>
<evidence type="ECO:0000256" key="2">
    <source>
        <dbReference type="ARBA" id="ARBA00022679"/>
    </source>
</evidence>
<dbReference type="InterPro" id="IPR051159">
    <property type="entry name" value="Hexapeptide_acetyltransf"/>
</dbReference>
<keyword evidence="2 6" id="KW-0808">Transferase</keyword>
<dbReference type="RefSeq" id="WP_144229022.1">
    <property type="nucleotide sequence ID" value="NZ_CBCRVV010000002.1"/>
</dbReference>
<evidence type="ECO:0000256" key="4">
    <source>
        <dbReference type="ARBA" id="ARBA00023315"/>
    </source>
</evidence>
<dbReference type="Gene3D" id="2.160.10.10">
    <property type="entry name" value="Hexapeptide repeat proteins"/>
    <property type="match status" value="1"/>
</dbReference>
<dbReference type="InterPro" id="IPR001451">
    <property type="entry name" value="Hexapep"/>
</dbReference>
<dbReference type="EMBL" id="VMBG01000001">
    <property type="protein sequence ID" value="TSJ78681.1"/>
    <property type="molecule type" value="Genomic_DNA"/>
</dbReference>
<comment type="caution">
    <text evidence="6">The sequence shown here is derived from an EMBL/GenBank/DDBJ whole genome shotgun (WGS) entry which is preliminary data.</text>
</comment>
<dbReference type="PANTHER" id="PTHR23416">
    <property type="entry name" value="SIALIC ACID SYNTHASE-RELATED"/>
    <property type="match status" value="1"/>
</dbReference>
<dbReference type="PROSITE" id="PS00101">
    <property type="entry name" value="HEXAPEP_TRANSFERASES"/>
    <property type="match status" value="1"/>
</dbReference>
<dbReference type="OrthoDB" id="9770201at2"/>
<gene>
    <name evidence="6" type="ORF">FPL22_05080</name>
</gene>
<dbReference type="Proteomes" id="UP000315648">
    <property type="component" value="Unassembled WGS sequence"/>
</dbReference>
<keyword evidence="4" id="KW-0012">Acyltransferase</keyword>
<comment type="similarity">
    <text evidence="1">Belongs to the transferase hexapeptide repeat family.</text>
</comment>
<dbReference type="SUPFAM" id="SSF53448">
    <property type="entry name" value="Nucleotide-diphospho-sugar transferases"/>
    <property type="match status" value="1"/>
</dbReference>
<dbReference type="GO" id="GO:0005829">
    <property type="term" value="C:cytosol"/>
    <property type="evidence" value="ECO:0007669"/>
    <property type="project" value="TreeGrafter"/>
</dbReference>
<evidence type="ECO:0000259" key="5">
    <source>
        <dbReference type="Pfam" id="PF00535"/>
    </source>
</evidence>
<evidence type="ECO:0000256" key="1">
    <source>
        <dbReference type="ARBA" id="ARBA00007274"/>
    </source>
</evidence>
<dbReference type="Pfam" id="PF00132">
    <property type="entry name" value="Hexapep"/>
    <property type="match status" value="1"/>
</dbReference>
<evidence type="ECO:0000313" key="6">
    <source>
        <dbReference type="EMBL" id="TSJ78681.1"/>
    </source>
</evidence>
<accession>A0A556QPX3</accession>
<dbReference type="AlphaFoldDB" id="A0A556QPX3"/>
<dbReference type="InterPro" id="IPR029044">
    <property type="entry name" value="Nucleotide-diphossugar_trans"/>
</dbReference>
<keyword evidence="3" id="KW-0677">Repeat</keyword>
<proteinExistence type="inferred from homology"/>
<sequence>MPTLDVIMTVKDGATYLPAALDSLAAQSFRDFRLLACDDGSTDDTAAIFQRETRFPVVLVRNATNRGISQSANSLLDLPSDARYVARFDGDDVCAPERFELQVAYLDSHPDVGVVGSSLSMMDAAGTITDHRTFPSTDSELQIELLFNCPLAQSAVMLRRCIIGQHGVRYDPALHTSEDYDLWCRLSCLTHLANLPKELTAYRRHGSAAYLSARKEDSLAVMRSVRLRHIERLSFTESERALLTRALGLQSYADSVPGVLDANGIVGLLRTLDRLYLKPGFASHVLDRRNEIGLRLLLDLSGAQKLSLLLRDARLRCAYLREKYRQSVGLKRERQLAQSSRAKLARTIRKKILSSHGSCESDFRVYGFSGADGTSFAPGTVIEHGCSLWFPTPAEGGVATLQAGENLFLGFNTRINVYHPVVIGAQVSIGANSYIASNNHRYSRKDVAIQNQGFTGAPVTIGDDVWIGCHVVILPGVTIGRGAVIGAGSVVTRDVPSDEVWAGVPAKKLKSR</sequence>
<dbReference type="PANTHER" id="PTHR23416:SF23">
    <property type="entry name" value="ACETYLTRANSFERASE C18B11.09C-RELATED"/>
    <property type="match status" value="1"/>
</dbReference>
<dbReference type="InterPro" id="IPR011004">
    <property type="entry name" value="Trimer_LpxA-like_sf"/>
</dbReference>